<name>A0ABS4MBD4_9LACO</name>
<evidence type="ECO:0000313" key="1">
    <source>
        <dbReference type="EMBL" id="MBP2056978.1"/>
    </source>
</evidence>
<comment type="caution">
    <text evidence="1">The sequence shown here is derived from an EMBL/GenBank/DDBJ whole genome shotgun (WGS) entry which is preliminary data.</text>
</comment>
<evidence type="ECO:0000313" key="2">
    <source>
        <dbReference type="Proteomes" id="UP001519292"/>
    </source>
</evidence>
<evidence type="ECO:0008006" key="3">
    <source>
        <dbReference type="Google" id="ProtNLM"/>
    </source>
</evidence>
<organism evidence="1 2">
    <name type="scientific">Lactobacillus colini</name>
    <dbReference type="NCBI Taxonomy" id="1819254"/>
    <lineage>
        <taxon>Bacteria</taxon>
        <taxon>Bacillati</taxon>
        <taxon>Bacillota</taxon>
        <taxon>Bacilli</taxon>
        <taxon>Lactobacillales</taxon>
        <taxon>Lactobacillaceae</taxon>
        <taxon>Lactobacillus</taxon>
    </lineage>
</organism>
<reference evidence="1 2" key="1">
    <citation type="submission" date="2021-03" db="EMBL/GenBank/DDBJ databases">
        <title>Genomic Encyclopedia of Type Strains, Phase IV (KMG-IV): sequencing the most valuable type-strain genomes for metagenomic binning, comparative biology and taxonomic classification.</title>
        <authorList>
            <person name="Goeker M."/>
        </authorList>
    </citation>
    <scope>NUCLEOTIDE SEQUENCE [LARGE SCALE GENOMIC DNA]</scope>
    <source>
        <strain evidence="1 2">DSM 101872</strain>
    </source>
</reference>
<gene>
    <name evidence="1" type="ORF">J2Z60_000140</name>
</gene>
<sequence length="99" mass="11805">MKLEVNDAILTEAVDKIMRQRGYVPEDELTGKTITIREFAKKYCYPHGISWVKSEIFYRFKPDWVADLYPGRGRSFTIFEKPAAEWMEKHRSEINWKSE</sequence>
<dbReference type="EMBL" id="JAGGLU010000001">
    <property type="protein sequence ID" value="MBP2056978.1"/>
    <property type="molecule type" value="Genomic_DNA"/>
</dbReference>
<proteinExistence type="predicted"/>
<dbReference type="RefSeq" id="WP_209685359.1">
    <property type="nucleotide sequence ID" value="NZ_JAGGLU010000001.1"/>
</dbReference>
<keyword evidence="2" id="KW-1185">Reference proteome</keyword>
<dbReference type="Proteomes" id="UP001519292">
    <property type="component" value="Unassembled WGS sequence"/>
</dbReference>
<accession>A0ABS4MBD4</accession>
<protein>
    <recommendedName>
        <fullName evidence="3">DUF771 domain-containing protein</fullName>
    </recommendedName>
</protein>